<dbReference type="NCBIfam" id="TIGR04416">
    <property type="entry name" value="group_II_RT_mat"/>
    <property type="match status" value="1"/>
</dbReference>
<dbReference type="InterPro" id="IPR030931">
    <property type="entry name" value="Group_II_RT_mat"/>
</dbReference>
<evidence type="ECO:0000256" key="2">
    <source>
        <dbReference type="ARBA" id="ARBA00022679"/>
    </source>
</evidence>
<evidence type="ECO:0000256" key="6">
    <source>
        <dbReference type="ARBA" id="ARBA00022918"/>
    </source>
</evidence>
<dbReference type="AlphaFoldDB" id="A0AA88BCA6"/>
<dbReference type="InterPro" id="IPR051083">
    <property type="entry name" value="GrpII_Intron_Splice-Mob/Def"/>
</dbReference>
<dbReference type="EMBL" id="BMHC01000020">
    <property type="protein sequence ID" value="GGI31423.1"/>
    <property type="molecule type" value="Genomic_DNA"/>
</dbReference>
<accession>A0AA88BCA6</accession>
<dbReference type="InterPro" id="IPR013597">
    <property type="entry name" value="Mat_intron_G2"/>
</dbReference>
<keyword evidence="3" id="KW-0548">Nucleotidyltransferase</keyword>
<reference evidence="11" key="2">
    <citation type="submission" date="2022-12" db="EMBL/GenBank/DDBJ databases">
        <authorList>
            <person name="Sun Q."/>
            <person name="Zhou Y."/>
        </authorList>
    </citation>
    <scope>NUCLEOTIDE SEQUENCE</scope>
    <source>
        <strain evidence="11">CGMCC 1.15034</strain>
    </source>
</reference>
<evidence type="ECO:0000259" key="10">
    <source>
        <dbReference type="PROSITE" id="PS50878"/>
    </source>
</evidence>
<dbReference type="Proteomes" id="UP000625079">
    <property type="component" value="Unassembled WGS sequence"/>
</dbReference>
<gene>
    <name evidence="11" type="ORF">GCM10010987_64350</name>
</gene>
<dbReference type="Pfam" id="PF00078">
    <property type="entry name" value="RVT_1"/>
    <property type="match status" value="1"/>
</dbReference>
<dbReference type="PANTHER" id="PTHR34047">
    <property type="entry name" value="NUCLEAR INTRON MATURASE 1, MITOCHONDRIAL-RELATED"/>
    <property type="match status" value="1"/>
</dbReference>
<dbReference type="InterPro" id="IPR043502">
    <property type="entry name" value="DNA/RNA_pol_sf"/>
</dbReference>
<evidence type="ECO:0000256" key="1">
    <source>
        <dbReference type="ARBA" id="ARBA00012493"/>
    </source>
</evidence>
<dbReference type="GO" id="GO:0046872">
    <property type="term" value="F:metal ion binding"/>
    <property type="evidence" value="ECO:0007669"/>
    <property type="project" value="UniProtKB-KW"/>
</dbReference>
<keyword evidence="6 11" id="KW-0695">RNA-directed DNA polymerase</keyword>
<evidence type="ECO:0000256" key="7">
    <source>
        <dbReference type="ARBA" id="ARBA00023118"/>
    </source>
</evidence>
<dbReference type="EC" id="2.7.7.49" evidence="1"/>
<evidence type="ECO:0000256" key="3">
    <source>
        <dbReference type="ARBA" id="ARBA00022695"/>
    </source>
</evidence>
<comment type="similarity">
    <text evidence="8">Belongs to the bacterial reverse transcriptase family.</text>
</comment>
<proteinExistence type="inferred from homology"/>
<evidence type="ECO:0000256" key="4">
    <source>
        <dbReference type="ARBA" id="ARBA00022723"/>
    </source>
</evidence>
<sequence>MSVTGRKQYDIDKQTVMKAYKLVKANAGAAGVDKVSLEAFEKDFKGNLYKVWNRMSSGSYFPPAVRAVPIPKKNGGQRILGVPTVADRVAQTVVKLQIEQVLEKIFLPDSYGYRPGKAALDAVGITRQRCWKMDWVLEFDIKGLFDNISHQLLMKAVRKHVQDEWALLYIERWLTAPMQGKDGAITARDRGTPQGGVISPVLANLFLHYAFDIWMARNFPQSPWCRYADDGLVHCRTKAEAEAIKAALQARFRECELEMHPDKTKIVYCKDSNRPGSHASQSFDFLGFTFRPRRARNHQKKENFCTFSPAVSRAAMKSMRMTIRQLRLRLRSQTEIDAIALELNPVLRGWMQYYGRYGRSEMHNLYRYVDESLNRWARRKYKGLKNGKVRASTRLRLIRCRRPKLFAHWTMLGSASLLVESRMT</sequence>
<evidence type="ECO:0000256" key="9">
    <source>
        <dbReference type="ARBA" id="ARBA00048173"/>
    </source>
</evidence>
<keyword evidence="7" id="KW-0051">Antiviral defense</keyword>
<evidence type="ECO:0000256" key="5">
    <source>
        <dbReference type="ARBA" id="ARBA00022842"/>
    </source>
</evidence>
<reference evidence="11" key="1">
    <citation type="journal article" date="2014" name="Int. J. Syst. Evol. Microbiol.">
        <title>Complete genome sequence of Corynebacterium casei LMG S-19264T (=DSM 44701T), isolated from a smear-ripened cheese.</title>
        <authorList>
            <consortium name="US DOE Joint Genome Institute (JGI-PGF)"/>
            <person name="Walter F."/>
            <person name="Albersmeier A."/>
            <person name="Kalinowski J."/>
            <person name="Ruckert C."/>
        </authorList>
    </citation>
    <scope>NUCLEOTIDE SEQUENCE</scope>
    <source>
        <strain evidence="11">CGMCC 1.15034</strain>
    </source>
</reference>
<dbReference type="CDD" id="cd01651">
    <property type="entry name" value="RT_G2_intron"/>
    <property type="match status" value="1"/>
</dbReference>
<dbReference type="PROSITE" id="PS50878">
    <property type="entry name" value="RT_POL"/>
    <property type="match status" value="1"/>
</dbReference>
<evidence type="ECO:0000313" key="11">
    <source>
        <dbReference type="EMBL" id="GGI31423.1"/>
    </source>
</evidence>
<dbReference type="GO" id="GO:0003723">
    <property type="term" value="F:RNA binding"/>
    <property type="evidence" value="ECO:0007669"/>
    <property type="project" value="InterPro"/>
</dbReference>
<evidence type="ECO:0000313" key="12">
    <source>
        <dbReference type="Proteomes" id="UP000625079"/>
    </source>
</evidence>
<keyword evidence="5" id="KW-0460">Magnesium</keyword>
<evidence type="ECO:0000256" key="8">
    <source>
        <dbReference type="ARBA" id="ARBA00034120"/>
    </source>
</evidence>
<feature type="domain" description="Reverse transcriptase" evidence="10">
    <location>
        <begin position="51"/>
        <end position="290"/>
    </location>
</feature>
<dbReference type="SUPFAM" id="SSF56672">
    <property type="entry name" value="DNA/RNA polymerases"/>
    <property type="match status" value="1"/>
</dbReference>
<keyword evidence="4" id="KW-0479">Metal-binding</keyword>
<dbReference type="GO" id="GO:0003964">
    <property type="term" value="F:RNA-directed DNA polymerase activity"/>
    <property type="evidence" value="ECO:0007669"/>
    <property type="project" value="UniProtKB-KW"/>
</dbReference>
<dbReference type="Pfam" id="PF08388">
    <property type="entry name" value="GIIM"/>
    <property type="match status" value="1"/>
</dbReference>
<dbReference type="PRINTS" id="PR00866">
    <property type="entry name" value="RNADNAPOLMS"/>
</dbReference>
<comment type="caution">
    <text evidence="11">The sequence shown here is derived from an EMBL/GenBank/DDBJ whole genome shotgun (WGS) entry which is preliminary data.</text>
</comment>
<dbReference type="InterPro" id="IPR000123">
    <property type="entry name" value="Reverse_transcriptase_msDNA"/>
</dbReference>
<dbReference type="InterPro" id="IPR000477">
    <property type="entry name" value="RT_dom"/>
</dbReference>
<dbReference type="GO" id="GO:0051607">
    <property type="term" value="P:defense response to virus"/>
    <property type="evidence" value="ECO:0007669"/>
    <property type="project" value="UniProtKB-KW"/>
</dbReference>
<comment type="catalytic activity">
    <reaction evidence="9">
        <text>DNA(n) + a 2'-deoxyribonucleoside 5'-triphosphate = DNA(n+1) + diphosphate</text>
        <dbReference type="Rhea" id="RHEA:22508"/>
        <dbReference type="Rhea" id="RHEA-COMP:17339"/>
        <dbReference type="Rhea" id="RHEA-COMP:17340"/>
        <dbReference type="ChEBI" id="CHEBI:33019"/>
        <dbReference type="ChEBI" id="CHEBI:61560"/>
        <dbReference type="ChEBI" id="CHEBI:173112"/>
        <dbReference type="EC" id="2.7.7.49"/>
    </reaction>
</comment>
<dbReference type="PANTHER" id="PTHR34047:SF3">
    <property type="entry name" value="BLR2052 PROTEIN"/>
    <property type="match status" value="1"/>
</dbReference>
<organism evidence="11 12">
    <name type="scientific">Bradyrhizobium guangdongense</name>
    <dbReference type="NCBI Taxonomy" id="1325090"/>
    <lineage>
        <taxon>Bacteria</taxon>
        <taxon>Pseudomonadati</taxon>
        <taxon>Pseudomonadota</taxon>
        <taxon>Alphaproteobacteria</taxon>
        <taxon>Hyphomicrobiales</taxon>
        <taxon>Nitrobacteraceae</taxon>
        <taxon>Bradyrhizobium</taxon>
    </lineage>
</organism>
<protein>
    <recommendedName>
        <fullName evidence="1">RNA-directed DNA polymerase</fullName>
        <ecNumber evidence="1">2.7.7.49</ecNumber>
    </recommendedName>
</protein>
<keyword evidence="2" id="KW-0808">Transferase</keyword>
<name>A0AA88BCA6_9BRAD</name>